<evidence type="ECO:0000313" key="12">
    <source>
        <dbReference type="EMBL" id="EMA65614.1"/>
    </source>
</evidence>
<evidence type="ECO:0000256" key="5">
    <source>
        <dbReference type="ARBA" id="ARBA00022705"/>
    </source>
</evidence>
<comment type="subunit">
    <text evidence="9">Forms a ternary complex with MCM helicase and DNA.</text>
</comment>
<dbReference type="InterPro" id="IPR034154">
    <property type="entry name" value="TOPRIM_DnaG/twinkle"/>
</dbReference>
<evidence type="ECO:0000256" key="4">
    <source>
        <dbReference type="ARBA" id="ARBA00022695"/>
    </source>
</evidence>
<dbReference type="EC" id="2.7.7.101" evidence="9"/>
<feature type="compositionally biased region" description="Gly residues" evidence="10">
    <location>
        <begin position="317"/>
        <end position="335"/>
    </location>
</feature>
<dbReference type="EMBL" id="AOJH01000043">
    <property type="protein sequence ID" value="EMA65614.1"/>
    <property type="molecule type" value="Genomic_DNA"/>
</dbReference>
<keyword evidence="3 9" id="KW-0808">Transferase</keyword>
<dbReference type="RefSeq" id="WP_008848037.1">
    <property type="nucleotide sequence ID" value="NZ_AOJH01000043.1"/>
</dbReference>
<dbReference type="GO" id="GO:0000428">
    <property type="term" value="C:DNA-directed RNA polymerase complex"/>
    <property type="evidence" value="ECO:0007669"/>
    <property type="project" value="UniProtKB-KW"/>
</dbReference>
<dbReference type="Proteomes" id="UP000011546">
    <property type="component" value="Unassembled WGS sequence"/>
</dbReference>
<comment type="catalytic activity">
    <reaction evidence="9">
        <text>ssDNA + n NTP = ssDNA/pppN(pN)n-1 hybrid + (n-1) diphosphate.</text>
        <dbReference type="EC" id="2.7.7.101"/>
    </reaction>
</comment>
<dbReference type="PANTHER" id="PTHR30313">
    <property type="entry name" value="DNA PRIMASE"/>
    <property type="match status" value="1"/>
</dbReference>
<evidence type="ECO:0000256" key="6">
    <source>
        <dbReference type="ARBA" id="ARBA00022723"/>
    </source>
</evidence>
<dbReference type="InterPro" id="IPR050219">
    <property type="entry name" value="DnaG_primase"/>
</dbReference>
<dbReference type="PROSITE" id="PS50880">
    <property type="entry name" value="TOPRIM"/>
    <property type="match status" value="1"/>
</dbReference>
<dbReference type="PATRIC" id="fig|1230456.3.peg.1275"/>
<keyword evidence="2 9" id="KW-0639">Primosome</keyword>
<dbReference type="Gene3D" id="3.40.1360.10">
    <property type="match status" value="1"/>
</dbReference>
<accession>M0P7U6</accession>
<sequence>MKDTEKYLIHATIAADGVVERSDVVGAVFGQTEGLLGDELDLRDLQESSRVGRIDVAVESENGQSFGEVTVASSLDKVETAILAAALETIDRIGPCHASVEVTSIEDVRAAKRREVVERAKELIAGGFEETSLRSDDILEEVREAARVEGIVDYEGLPAGPRVGDSDAVIVVEGRADVLTLLECGIKNAVAVEGTNVPDAVADLTDERTVTAFLDGDRGGELILRELAQVGDVDYVAFAPPGESVEDLDRNAVFEALRGKVPYSSLADEPNLREAAADDLGDAPIDGDGAGLSGETSDPDEGGGESGTETGRAGDASDGGDGGAADAGVVAGGARGAPDRGLVEAVEDAPAAAAIDGEETDGSAESEGATGAEPAAEGALDPDLDDAEPADAEPEDAGPAESESEDAGPAESESDDAEPDDAGPDDADPDDATGTESAEAGADDAPVDDEPRSIEEHVQEVVDAGSDRARLLSDDRGVLAEVDAGEAFDAVEGAETAPHTVVVDGLIDQRLLDVAAQRGVSELLGREVGEFVKRPVGTRVLTVGDLRAGS</sequence>
<keyword evidence="5 9" id="KW-0235">DNA replication</keyword>
<evidence type="ECO:0000259" key="11">
    <source>
        <dbReference type="PROSITE" id="PS50880"/>
    </source>
</evidence>
<gene>
    <name evidence="9" type="primary">dnaG</name>
    <name evidence="12" type="ORF">C468_06518</name>
</gene>
<dbReference type="InterPro" id="IPR006171">
    <property type="entry name" value="TOPRIM_dom"/>
</dbReference>
<dbReference type="Pfam" id="PF13662">
    <property type="entry name" value="Toprim_4"/>
    <property type="match status" value="1"/>
</dbReference>
<dbReference type="CDD" id="cd01029">
    <property type="entry name" value="TOPRIM_primases"/>
    <property type="match status" value="1"/>
</dbReference>
<dbReference type="OrthoDB" id="8643at2157"/>
<evidence type="ECO:0000256" key="9">
    <source>
        <dbReference type="HAMAP-Rule" id="MF_00007"/>
    </source>
</evidence>
<dbReference type="STRING" id="1230456.C468_06518"/>
<evidence type="ECO:0000256" key="2">
    <source>
        <dbReference type="ARBA" id="ARBA00022515"/>
    </source>
</evidence>
<dbReference type="PANTHER" id="PTHR30313:SF2">
    <property type="entry name" value="DNA PRIMASE"/>
    <property type="match status" value="1"/>
</dbReference>
<name>M0P7U6_9EURY</name>
<feature type="compositionally biased region" description="Low complexity" evidence="10">
    <location>
        <begin position="365"/>
        <end position="379"/>
    </location>
</feature>
<reference evidence="12 13" key="1">
    <citation type="journal article" date="2014" name="PLoS Genet.">
        <title>Phylogenetically driven sequencing of extremely halophilic archaea reveals strategies for static and dynamic osmo-response.</title>
        <authorList>
            <person name="Becker E.A."/>
            <person name="Seitzer P.M."/>
            <person name="Tritt A."/>
            <person name="Larsen D."/>
            <person name="Krusor M."/>
            <person name="Yao A.I."/>
            <person name="Wu D."/>
            <person name="Madern D."/>
            <person name="Eisen J.A."/>
            <person name="Darling A.E."/>
            <person name="Facciotti M.T."/>
        </authorList>
    </citation>
    <scope>NUCLEOTIDE SEQUENCE [LARGE SCALE GENOMIC DNA]</scope>
    <source>
        <strain evidence="12 13">JCM 14978</strain>
    </source>
</reference>
<evidence type="ECO:0000256" key="1">
    <source>
        <dbReference type="ARBA" id="ARBA00022478"/>
    </source>
</evidence>
<evidence type="ECO:0000256" key="10">
    <source>
        <dbReference type="SAM" id="MobiDB-lite"/>
    </source>
</evidence>
<feature type="compositionally biased region" description="Acidic residues" evidence="10">
    <location>
        <begin position="380"/>
        <end position="433"/>
    </location>
</feature>
<feature type="region of interest" description="Disordered" evidence="10">
    <location>
        <begin position="278"/>
        <end position="457"/>
    </location>
</feature>
<dbReference type="GO" id="GO:0006269">
    <property type="term" value="P:DNA replication, synthesis of primer"/>
    <property type="evidence" value="ECO:0007669"/>
    <property type="project" value="UniProtKB-UniRule"/>
</dbReference>
<keyword evidence="8 9" id="KW-0804">Transcription</keyword>
<proteinExistence type="inferred from homology"/>
<dbReference type="GO" id="GO:0046872">
    <property type="term" value="F:metal ion binding"/>
    <property type="evidence" value="ECO:0007669"/>
    <property type="project" value="UniProtKB-KW"/>
</dbReference>
<dbReference type="GO" id="GO:0000178">
    <property type="term" value="C:exosome (RNase complex)"/>
    <property type="evidence" value="ECO:0007669"/>
    <property type="project" value="InterPro"/>
</dbReference>
<evidence type="ECO:0000256" key="8">
    <source>
        <dbReference type="ARBA" id="ARBA00023163"/>
    </source>
</evidence>
<dbReference type="SUPFAM" id="SSF56731">
    <property type="entry name" value="DNA primase core"/>
    <property type="match status" value="1"/>
</dbReference>
<keyword evidence="6" id="KW-0479">Metal-binding</keyword>
<dbReference type="GO" id="GO:0008143">
    <property type="term" value="F:poly(A) binding"/>
    <property type="evidence" value="ECO:0007669"/>
    <property type="project" value="InterPro"/>
</dbReference>
<keyword evidence="4 9" id="KW-0548">Nucleotidyltransferase</keyword>
<keyword evidence="13" id="KW-1185">Reference proteome</keyword>
<dbReference type="HAMAP" id="MF_00007">
    <property type="entry name" value="DNA_primase_DnaG_arc"/>
    <property type="match status" value="1"/>
</dbReference>
<organism evidence="12 13">
    <name type="scientific">Halorubrum kocurii JCM 14978</name>
    <dbReference type="NCBI Taxonomy" id="1230456"/>
    <lineage>
        <taxon>Archaea</taxon>
        <taxon>Methanobacteriati</taxon>
        <taxon>Methanobacteriota</taxon>
        <taxon>Stenosarchaea group</taxon>
        <taxon>Halobacteria</taxon>
        <taxon>Halobacteriales</taxon>
        <taxon>Haloferacaceae</taxon>
        <taxon>Halorubrum</taxon>
    </lineage>
</organism>
<dbReference type="AlphaFoldDB" id="M0P7U6"/>
<dbReference type="NCBIfam" id="NF003108">
    <property type="entry name" value="PRK04031.1-1"/>
    <property type="match status" value="1"/>
</dbReference>
<keyword evidence="1 9" id="KW-0240">DNA-directed RNA polymerase</keyword>
<dbReference type="GO" id="GO:1990077">
    <property type="term" value="C:primosome complex"/>
    <property type="evidence" value="ECO:0007669"/>
    <property type="project" value="UniProtKB-KW"/>
</dbReference>
<feature type="compositionally biased region" description="Low complexity" evidence="10">
    <location>
        <begin position="307"/>
        <end position="316"/>
    </location>
</feature>
<dbReference type="SMART" id="SM00493">
    <property type="entry name" value="TOPRIM"/>
    <property type="match status" value="1"/>
</dbReference>
<evidence type="ECO:0000256" key="7">
    <source>
        <dbReference type="ARBA" id="ARBA00022842"/>
    </source>
</evidence>
<feature type="compositionally biased region" description="Low complexity" evidence="10">
    <location>
        <begin position="343"/>
        <end position="355"/>
    </location>
</feature>
<dbReference type="InterPro" id="IPR020607">
    <property type="entry name" value="Primase_DnaG_arc"/>
</dbReference>
<keyword evidence="7" id="KW-0460">Magnesium</keyword>
<dbReference type="GO" id="GO:0005737">
    <property type="term" value="C:cytoplasm"/>
    <property type="evidence" value="ECO:0007669"/>
    <property type="project" value="TreeGrafter"/>
</dbReference>
<comment type="similarity">
    <text evidence="9">Belongs to the archaeal DnaG primase family.</text>
</comment>
<comment type="function">
    <text evidence="9">RNA polymerase that catalyzes the synthesis of short RNA molecules used as primers for DNA polymerase during DNA replication.</text>
</comment>
<dbReference type="GO" id="GO:0003899">
    <property type="term" value="F:DNA-directed RNA polymerase activity"/>
    <property type="evidence" value="ECO:0007669"/>
    <property type="project" value="UniProtKB-UniRule"/>
</dbReference>
<evidence type="ECO:0000313" key="13">
    <source>
        <dbReference type="Proteomes" id="UP000011546"/>
    </source>
</evidence>
<protein>
    <recommendedName>
        <fullName evidence="9">DNA primase DnaG</fullName>
        <ecNumber evidence="9">2.7.7.101</ecNumber>
    </recommendedName>
</protein>
<comment type="caution">
    <text evidence="12">The sequence shown here is derived from an EMBL/GenBank/DDBJ whole genome shotgun (WGS) entry which is preliminary data.</text>
</comment>
<evidence type="ECO:0000256" key="3">
    <source>
        <dbReference type="ARBA" id="ARBA00022679"/>
    </source>
</evidence>
<feature type="domain" description="Toprim" evidence="11">
    <location>
        <begin position="167"/>
        <end position="241"/>
    </location>
</feature>